<evidence type="ECO:0000259" key="31">
    <source>
        <dbReference type="PROSITE" id="PS50835"/>
    </source>
</evidence>
<comment type="catalytic activity">
    <reaction evidence="17">
        <text>L-seryl-[protein] + ATP = O-phospho-L-seryl-[protein] + ADP + H(+)</text>
        <dbReference type="Rhea" id="RHEA:17989"/>
        <dbReference type="Rhea" id="RHEA-COMP:9863"/>
        <dbReference type="Rhea" id="RHEA-COMP:11604"/>
        <dbReference type="ChEBI" id="CHEBI:15378"/>
        <dbReference type="ChEBI" id="CHEBI:29999"/>
        <dbReference type="ChEBI" id="CHEBI:30616"/>
        <dbReference type="ChEBI" id="CHEBI:83421"/>
        <dbReference type="ChEBI" id="CHEBI:456216"/>
        <dbReference type="EC" id="2.7.11.1"/>
    </reaction>
</comment>
<dbReference type="Gene3D" id="2.30.30.40">
    <property type="entry name" value="SH3 Domains"/>
    <property type="match status" value="1"/>
</dbReference>
<keyword evidence="33" id="KW-0418">Kinase</keyword>
<keyword evidence="33" id="KW-0808">Transferase</keyword>
<evidence type="ECO:0000256" key="17">
    <source>
        <dbReference type="ARBA" id="ARBA00048679"/>
    </source>
</evidence>
<evidence type="ECO:0000256" key="14">
    <source>
        <dbReference type="ARBA" id="ARBA00023136"/>
    </source>
</evidence>
<evidence type="ECO:0000256" key="22">
    <source>
        <dbReference type="ARBA" id="ARBA00083464"/>
    </source>
</evidence>
<keyword evidence="7" id="KW-0963">Cytoplasm</keyword>
<keyword evidence="11" id="KW-0677">Repeat</keyword>
<evidence type="ECO:0000256" key="10">
    <source>
        <dbReference type="ARBA" id="ARBA00022658"/>
    </source>
</evidence>
<dbReference type="CDD" id="cd00160">
    <property type="entry name" value="RhoGEF"/>
    <property type="match status" value="1"/>
</dbReference>
<dbReference type="InterPro" id="IPR001849">
    <property type="entry name" value="PH_domain"/>
</dbReference>
<comment type="similarity">
    <text evidence="3">Belongs to the protein kinase superfamily. CAMK Ser/Thr protein kinase family.</text>
</comment>
<dbReference type="InterPro" id="IPR003599">
    <property type="entry name" value="Ig_sub"/>
</dbReference>
<proteinExistence type="inferred from homology"/>
<dbReference type="InterPro" id="IPR055251">
    <property type="entry name" value="SOS1_NGEF_PH"/>
</dbReference>
<evidence type="ECO:0000256" key="12">
    <source>
        <dbReference type="ARBA" id="ARBA00022741"/>
    </source>
</evidence>
<dbReference type="EC" id="2.7.11.1" evidence="4"/>
<dbReference type="Gene3D" id="2.30.29.30">
    <property type="entry name" value="Pleckstrin-homology domain (PH domain)/Phosphotyrosine-binding domain (PTB)"/>
    <property type="match status" value="1"/>
</dbReference>
<dbReference type="Pfam" id="PF07679">
    <property type="entry name" value="I-set"/>
    <property type="match status" value="1"/>
</dbReference>
<dbReference type="EMBL" id="HAEF01014259">
    <property type="protein sequence ID" value="SBR55418.1"/>
    <property type="molecule type" value="Transcribed_RNA"/>
</dbReference>
<keyword evidence="6" id="KW-1003">Cell membrane</keyword>
<dbReference type="Gene3D" id="3.30.200.20">
    <property type="entry name" value="Phosphorylase Kinase, domain 1"/>
    <property type="match status" value="1"/>
</dbReference>
<dbReference type="SMART" id="SM00150">
    <property type="entry name" value="SPEC"/>
    <property type="match status" value="1"/>
</dbReference>
<dbReference type="InterPro" id="IPR000219">
    <property type="entry name" value="DH_dom"/>
</dbReference>
<dbReference type="InterPro" id="IPR047053">
    <property type="entry name" value="Kalirin_TRIO_SH3_2"/>
</dbReference>
<dbReference type="InterPro" id="IPR018159">
    <property type="entry name" value="Spectrin/alpha-actinin"/>
</dbReference>
<feature type="binding site" evidence="25">
    <location>
        <position position="1102"/>
    </location>
    <ligand>
        <name>ATP</name>
        <dbReference type="ChEBI" id="CHEBI:30616"/>
    </ligand>
</feature>
<evidence type="ECO:0000256" key="23">
    <source>
        <dbReference type="ARBA" id="ARBA00083676"/>
    </source>
</evidence>
<accession>A0A1A8MF12</accession>
<evidence type="ECO:0000256" key="2">
    <source>
        <dbReference type="ARBA" id="ARBA00004236"/>
    </source>
</evidence>
<dbReference type="InterPro" id="IPR011009">
    <property type="entry name" value="Kinase-like_dom_sf"/>
</dbReference>
<reference evidence="33" key="2">
    <citation type="submission" date="2016-06" db="EMBL/GenBank/DDBJ databases">
        <title>The genome of a short-lived fish provides insights into sex chromosome evolution and the genetic control of aging.</title>
        <authorList>
            <person name="Reichwald K."/>
            <person name="Felder M."/>
            <person name="Petzold A."/>
            <person name="Koch P."/>
            <person name="Groth M."/>
            <person name="Platzer M."/>
        </authorList>
    </citation>
    <scope>NUCLEOTIDE SEQUENCE</scope>
    <source>
        <tissue evidence="33">Brain</tissue>
    </source>
</reference>
<comment type="subcellular location">
    <subcellularLocation>
        <location evidence="2">Cell membrane</location>
    </subcellularLocation>
    <subcellularLocation>
        <location evidence="1">Cytoplasm</location>
        <location evidence="1">Myofibril</location>
        <location evidence="1">Sarcomere</location>
    </subcellularLocation>
</comment>
<dbReference type="SUPFAM" id="SSF48726">
    <property type="entry name" value="Immunoglobulin"/>
    <property type="match status" value="1"/>
</dbReference>
<dbReference type="InterPro" id="IPR036116">
    <property type="entry name" value="FN3_sf"/>
</dbReference>
<dbReference type="SMART" id="SM00060">
    <property type="entry name" value="FN3"/>
    <property type="match status" value="1"/>
</dbReference>
<dbReference type="SMART" id="SM00233">
    <property type="entry name" value="PH"/>
    <property type="match status" value="1"/>
</dbReference>
<dbReference type="SMART" id="SM00409">
    <property type="entry name" value="IG"/>
    <property type="match status" value="1"/>
</dbReference>
<dbReference type="Pfam" id="PF00435">
    <property type="entry name" value="Spectrin"/>
    <property type="match status" value="1"/>
</dbReference>
<dbReference type="Gene3D" id="2.60.40.10">
    <property type="entry name" value="Immunoglobulins"/>
    <property type="match status" value="2"/>
</dbReference>
<dbReference type="InterPro" id="IPR013098">
    <property type="entry name" value="Ig_I-set"/>
</dbReference>
<comment type="catalytic activity">
    <reaction evidence="16">
        <text>L-threonyl-[protein] + ATP = O-phospho-L-threonyl-[protein] + ADP + H(+)</text>
        <dbReference type="Rhea" id="RHEA:46608"/>
        <dbReference type="Rhea" id="RHEA-COMP:11060"/>
        <dbReference type="Rhea" id="RHEA-COMP:11605"/>
        <dbReference type="ChEBI" id="CHEBI:15378"/>
        <dbReference type="ChEBI" id="CHEBI:30013"/>
        <dbReference type="ChEBI" id="CHEBI:30616"/>
        <dbReference type="ChEBI" id="CHEBI:61977"/>
        <dbReference type="ChEBI" id="CHEBI:456216"/>
        <dbReference type="EC" id="2.7.11.1"/>
    </reaction>
</comment>
<feature type="domain" description="Fibronectin type-III" evidence="32">
    <location>
        <begin position="961"/>
        <end position="1053"/>
    </location>
</feature>
<dbReference type="InterPro" id="IPR003961">
    <property type="entry name" value="FN3_dom"/>
</dbReference>
<evidence type="ECO:0000259" key="27">
    <source>
        <dbReference type="PROSITE" id="PS50002"/>
    </source>
</evidence>
<dbReference type="InterPro" id="IPR035899">
    <property type="entry name" value="DBL_dom_sf"/>
</dbReference>
<dbReference type="SUPFAM" id="SSF56112">
    <property type="entry name" value="Protein kinase-like (PK-like)"/>
    <property type="match status" value="1"/>
</dbReference>
<reference evidence="33" key="1">
    <citation type="submission" date="2016-05" db="EMBL/GenBank/DDBJ databases">
        <authorList>
            <person name="Lavstsen T."/>
            <person name="Jespersen J.S."/>
        </authorList>
    </citation>
    <scope>NUCLEOTIDE SEQUENCE</scope>
    <source>
        <tissue evidence="33">Brain</tissue>
    </source>
</reference>
<dbReference type="InterPro" id="IPR013783">
    <property type="entry name" value="Ig-like_fold"/>
</dbReference>
<dbReference type="FunFam" id="2.30.30.40:FF:000038">
    <property type="entry name" value="kalirin isoform X1"/>
    <property type="match status" value="1"/>
</dbReference>
<evidence type="ECO:0000256" key="25">
    <source>
        <dbReference type="PROSITE-ProRule" id="PRU10141"/>
    </source>
</evidence>
<dbReference type="PANTHER" id="PTHR22826:SF49">
    <property type="entry name" value="KALIRIN"/>
    <property type="match status" value="1"/>
</dbReference>
<dbReference type="PROSITE" id="PS00107">
    <property type="entry name" value="PROTEIN_KINASE_ATP"/>
    <property type="match status" value="1"/>
</dbReference>
<evidence type="ECO:0000256" key="11">
    <source>
        <dbReference type="ARBA" id="ARBA00022737"/>
    </source>
</evidence>
<dbReference type="InterPro" id="IPR007110">
    <property type="entry name" value="Ig-like_dom"/>
</dbReference>
<keyword evidence="10" id="KW-0344">Guanine-nucleotide releasing factor</keyword>
<dbReference type="GO" id="GO:0030017">
    <property type="term" value="C:sarcomere"/>
    <property type="evidence" value="ECO:0007669"/>
    <property type="project" value="UniProtKB-SubCell"/>
</dbReference>
<dbReference type="InterPro" id="IPR036028">
    <property type="entry name" value="SH3-like_dom_sf"/>
</dbReference>
<dbReference type="GO" id="GO:0004674">
    <property type="term" value="F:protein serine/threonine kinase activity"/>
    <property type="evidence" value="ECO:0007669"/>
    <property type="project" value="UniProtKB-KW"/>
</dbReference>
<feature type="compositionally biased region" description="Polar residues" evidence="26">
    <location>
        <begin position="305"/>
        <end position="316"/>
    </location>
</feature>
<evidence type="ECO:0000256" key="6">
    <source>
        <dbReference type="ARBA" id="ARBA00022475"/>
    </source>
</evidence>
<gene>
    <name evidence="33" type="primary">KALRNA</name>
</gene>
<dbReference type="PROSITE" id="PS50003">
    <property type="entry name" value="PH_DOMAIN"/>
    <property type="match status" value="1"/>
</dbReference>
<feature type="domain" description="SH3" evidence="27">
    <location>
        <begin position="690"/>
        <end position="755"/>
    </location>
</feature>
<feature type="domain" description="Protein kinase" evidence="30">
    <location>
        <begin position="1073"/>
        <end position="1328"/>
    </location>
</feature>
<evidence type="ECO:0000256" key="1">
    <source>
        <dbReference type="ARBA" id="ARBA00004204"/>
    </source>
</evidence>
<evidence type="ECO:0000256" key="8">
    <source>
        <dbReference type="ARBA" id="ARBA00022527"/>
    </source>
</evidence>
<dbReference type="Gene3D" id="1.20.900.10">
    <property type="entry name" value="Dbl homology (DH) domain"/>
    <property type="match status" value="1"/>
</dbReference>
<dbReference type="CDD" id="cd00063">
    <property type="entry name" value="FN3"/>
    <property type="match status" value="1"/>
</dbReference>
<dbReference type="InterPro" id="IPR017441">
    <property type="entry name" value="Protein_kinase_ATP_BS"/>
</dbReference>
<evidence type="ECO:0000256" key="20">
    <source>
        <dbReference type="ARBA" id="ARBA00077192"/>
    </source>
</evidence>
<organism evidence="33">
    <name type="scientific">Nothobranchius pienaari</name>
    <dbReference type="NCBI Taxonomy" id="704102"/>
    <lineage>
        <taxon>Eukaryota</taxon>
        <taxon>Metazoa</taxon>
        <taxon>Chordata</taxon>
        <taxon>Craniata</taxon>
        <taxon>Vertebrata</taxon>
        <taxon>Euteleostomi</taxon>
        <taxon>Actinopterygii</taxon>
        <taxon>Neopterygii</taxon>
        <taxon>Teleostei</taxon>
        <taxon>Neoteleostei</taxon>
        <taxon>Acanthomorphata</taxon>
        <taxon>Ovalentaria</taxon>
        <taxon>Atherinomorphae</taxon>
        <taxon>Cyprinodontiformes</taxon>
        <taxon>Nothobranchiidae</taxon>
        <taxon>Nothobranchius</taxon>
    </lineage>
</organism>
<dbReference type="GO" id="GO:0019898">
    <property type="term" value="C:extrinsic component of membrane"/>
    <property type="evidence" value="ECO:0007669"/>
    <property type="project" value="TreeGrafter"/>
</dbReference>
<dbReference type="InterPro" id="IPR000719">
    <property type="entry name" value="Prot_kinase_dom"/>
</dbReference>
<evidence type="ECO:0000256" key="4">
    <source>
        <dbReference type="ARBA" id="ARBA00012513"/>
    </source>
</evidence>
<evidence type="ECO:0000313" key="33">
    <source>
        <dbReference type="EMBL" id="SBR55418.1"/>
    </source>
</evidence>
<dbReference type="PANTHER" id="PTHR22826">
    <property type="entry name" value="RHO GUANINE EXCHANGE FACTOR-RELATED"/>
    <property type="match status" value="1"/>
</dbReference>
<keyword evidence="8" id="KW-0723">Serine/threonine-protein kinase</keyword>
<dbReference type="SUPFAM" id="SSF50729">
    <property type="entry name" value="PH domain-like"/>
    <property type="match status" value="1"/>
</dbReference>
<evidence type="ECO:0000256" key="26">
    <source>
        <dbReference type="SAM" id="MobiDB-lite"/>
    </source>
</evidence>
<keyword evidence="5 24" id="KW-0728">SH3 domain</keyword>
<dbReference type="SMART" id="SM00220">
    <property type="entry name" value="S_TKc"/>
    <property type="match status" value="1"/>
</dbReference>
<dbReference type="InterPro" id="IPR008271">
    <property type="entry name" value="Ser/Thr_kinase_AS"/>
</dbReference>
<dbReference type="Pfam" id="PF22697">
    <property type="entry name" value="SOS1_NGEF_PH"/>
    <property type="match status" value="1"/>
</dbReference>
<evidence type="ECO:0000256" key="16">
    <source>
        <dbReference type="ARBA" id="ARBA00047899"/>
    </source>
</evidence>
<evidence type="ECO:0000259" key="28">
    <source>
        <dbReference type="PROSITE" id="PS50003"/>
    </source>
</evidence>
<dbReference type="Pfam" id="PF23587">
    <property type="entry name" value="SH3_KALRN"/>
    <property type="match status" value="1"/>
</dbReference>
<evidence type="ECO:0000259" key="29">
    <source>
        <dbReference type="PROSITE" id="PS50010"/>
    </source>
</evidence>
<dbReference type="PROSITE" id="PS50011">
    <property type="entry name" value="PROTEIN_KINASE_DOM"/>
    <property type="match status" value="1"/>
</dbReference>
<dbReference type="Gene3D" id="1.10.510.10">
    <property type="entry name" value="Transferase(Phosphotransferase) domain 1"/>
    <property type="match status" value="1"/>
</dbReference>
<evidence type="ECO:0000256" key="5">
    <source>
        <dbReference type="ARBA" id="ARBA00022443"/>
    </source>
</evidence>
<evidence type="ECO:0000256" key="13">
    <source>
        <dbReference type="ARBA" id="ARBA00022840"/>
    </source>
</evidence>
<keyword evidence="12 25" id="KW-0547">Nucleotide-binding</keyword>
<dbReference type="SUPFAM" id="SSF46966">
    <property type="entry name" value="Spectrin repeat"/>
    <property type="match status" value="1"/>
</dbReference>
<dbReference type="Gene3D" id="1.20.58.60">
    <property type="match status" value="1"/>
</dbReference>
<evidence type="ECO:0000259" key="30">
    <source>
        <dbReference type="PROSITE" id="PS50011"/>
    </source>
</evidence>
<dbReference type="GO" id="GO:0005886">
    <property type="term" value="C:plasma membrane"/>
    <property type="evidence" value="ECO:0007669"/>
    <property type="project" value="UniProtKB-SubCell"/>
</dbReference>
<dbReference type="PROSITE" id="PS50835">
    <property type="entry name" value="IG_LIKE"/>
    <property type="match status" value="1"/>
</dbReference>
<keyword evidence="15" id="KW-0393">Immunoglobulin domain</keyword>
<dbReference type="FunFam" id="2.60.40.10:FF:000368">
    <property type="entry name" value="kalirin isoform X1"/>
    <property type="match status" value="1"/>
</dbReference>
<dbReference type="Pfam" id="PF00621">
    <property type="entry name" value="RhoGEF"/>
    <property type="match status" value="1"/>
</dbReference>
<dbReference type="SMART" id="SM00408">
    <property type="entry name" value="IGc2"/>
    <property type="match status" value="1"/>
</dbReference>
<dbReference type="InterPro" id="IPR051336">
    <property type="entry name" value="RhoGEF_Guanine_NuclExch_SF"/>
</dbReference>
<feature type="region of interest" description="Disordered" evidence="26">
    <location>
        <begin position="1316"/>
        <end position="1339"/>
    </location>
</feature>
<dbReference type="InterPro" id="IPR036179">
    <property type="entry name" value="Ig-like_dom_sf"/>
</dbReference>
<name>A0A1A8MF12_9TELE</name>
<dbReference type="GO" id="GO:0005085">
    <property type="term" value="F:guanyl-nucleotide exchange factor activity"/>
    <property type="evidence" value="ECO:0007669"/>
    <property type="project" value="UniProtKB-KW"/>
</dbReference>
<dbReference type="SUPFAM" id="SSF50044">
    <property type="entry name" value="SH3-domain"/>
    <property type="match status" value="1"/>
</dbReference>
<evidence type="ECO:0000256" key="3">
    <source>
        <dbReference type="ARBA" id="ARBA00006692"/>
    </source>
</evidence>
<evidence type="ECO:0000256" key="19">
    <source>
        <dbReference type="ARBA" id="ARBA00074312"/>
    </source>
</evidence>
<evidence type="ECO:0000256" key="15">
    <source>
        <dbReference type="ARBA" id="ARBA00023319"/>
    </source>
</evidence>
<dbReference type="CDD" id="cd00170">
    <property type="entry name" value="SEC14"/>
    <property type="match status" value="1"/>
</dbReference>
<dbReference type="PROSITE" id="PS00108">
    <property type="entry name" value="PROTEIN_KINASE_ST"/>
    <property type="match status" value="1"/>
</dbReference>
<dbReference type="Pfam" id="PF00069">
    <property type="entry name" value="Pkinase"/>
    <property type="match status" value="1"/>
</dbReference>
<feature type="domain" description="DH" evidence="29">
    <location>
        <begin position="333"/>
        <end position="508"/>
    </location>
</feature>
<dbReference type="FunFam" id="1.20.900.10:FF:000008">
    <property type="entry name" value="rho guanine nucleotide exchange factor 25"/>
    <property type="match status" value="1"/>
</dbReference>
<dbReference type="SMART" id="SM00325">
    <property type="entry name" value="RhoGEF"/>
    <property type="match status" value="1"/>
</dbReference>
<dbReference type="GO" id="GO:0007411">
    <property type="term" value="P:axon guidance"/>
    <property type="evidence" value="ECO:0007669"/>
    <property type="project" value="TreeGrafter"/>
</dbReference>
<dbReference type="SUPFAM" id="SSF49265">
    <property type="entry name" value="Fibronectin type III"/>
    <property type="match status" value="1"/>
</dbReference>
<sequence length="1379" mass="155143">MNPTEAAEEALSDPDTDAFFKPGSFRNDSIKASDVLPVLKEKVAFVSGGRDKRGGPILTFPARSNHDRIKHEDLRRLVTYLSTVPSEDVCKRGFTVIIDMRGSKWELIKPLLKTLQEQNLHQMWHVRKLKLDQCFQLRLFEQDAEKMFDWISHNKEVFLQNHTEIGRTHQHAAELQTQHNHFAMNSMNAYVNINRIMSVASRLAEAGHYASTQIKQISSQLDQDWKSFAAALDERSTILAMSSVFHQKAEQFLSEVEAWCKVCSEGGLPSEMQELEIAIHRHQSLYEQVTQAYTEPTEPGACQGFPSQSPPEQSAPVQPRNPELEQRAKAMRGRMFVLNELIQTEKDYVRDLGVVVEGFMKRIEEKGVPDDMKGKDKMVFGNIHQIYDWHRDFFVGELEKCLNDHELLAELFIRHERRMYMYVTYCQNKPKSEYIVAEYDSYFDGIQQDIQSRLSISDFLIKPIQRITKYQLLLKDFLKYSSKAGMDCKDIEKAVEFMSEVPKLCNDMMNLGRLQGYEGKLTNQGKLLQQETFFVSEQDAGVLSRSKERRVFLFEQIVIFSELLRKGSSTPGYQFKKSIKVSSLGLEDTVDNDPCKFVLMCRGSSERFTLQAANIDIKQVWVKHVQDILDAQNNFLSALQSPIIYQQQEQCKVSSSFPLSRNRSMSGNRLFSTVGSSGFECNNGDDGSNGVSSSMRVTQDYSALKENEISVSEGESVQVLATNQQNMHLVFRQADSQSPAAEGWVPGHVLGPPTKAIKDSFSTSSFPAAVADANNIKKSLSWNTLRARKRLEAKDGSSLGVRGQENYFFHKPKDDTTPPLPLTLPAPSQKAKELHTSDESDCDDLDPKTGMEILNPNFIQEVAPEFLVPLSDVVCAFGETVVLCCKVCGRPKPSLSLRGPDQNLVTSHSRFTIDIRDTGDILLKICNVMPQDTGIYTCIAVNDHGAASSSASIKVQGVPAAPGRPVAQEASSTVVMVHWPPLALSAQCAISNYTVEYRLEDSLHWQQAASSREECVQIDCLIPGGHYQFRVRASNHWGVSPPSEPSNMVTLSSSNSGHEGTGIQWKEHFESTFSEICEIGRGRFSVVRKCFNKLTRLEVAVKFVSKKMQKKEQVAHEVDILQHVQNHQVVALLDTYESPTSLMLILDLLESGRLLDYLVAQDELMEEMVAFFIRETLEALQHLHTCRVAHLDLKPENIMVDLRSSAPCVKLIDFGDAVQLSVHRRYVHLLLGNPEFAAPELVQGTPVSVATDLWSMGVLAYVMLSGVSPFLDESPEETCVNICRLDFCFPEEYFHNVSQAARDFVTSVLQQDPRKRPSATSCLQHPWAGRGGTQGGQYSKLPLDTSRLVTFIDRRRQLHDVRPVTNIKGLVSSSMGNTL</sequence>
<keyword evidence="14" id="KW-0472">Membrane</keyword>
<evidence type="ECO:0000256" key="24">
    <source>
        <dbReference type="PROSITE-ProRule" id="PRU00192"/>
    </source>
</evidence>
<dbReference type="PROSITE" id="PS50853">
    <property type="entry name" value="FN3"/>
    <property type="match status" value="1"/>
</dbReference>
<dbReference type="GO" id="GO:0005524">
    <property type="term" value="F:ATP binding"/>
    <property type="evidence" value="ECO:0007669"/>
    <property type="project" value="UniProtKB-UniRule"/>
</dbReference>
<dbReference type="InterPro" id="IPR002017">
    <property type="entry name" value="Spectrin_repeat"/>
</dbReference>
<comment type="function">
    <text evidence="18">May play a role in actin cytoskeleton reorganization in different tissues since its activation induces formation of actin stress fibers. It works as a guanine nucleotide exchange factor for Rho family of small GTPases. Links specifically G alpha q/11-coupled receptors to RHOA activation. May be an important regulator of processes involved in axon and dendrite formation. In neurons seems to be an exchange factor primarily for RAC1. Involved in skeletal myogenesis.</text>
</comment>
<feature type="domain" description="PH" evidence="28">
    <location>
        <begin position="520"/>
        <end position="630"/>
    </location>
</feature>
<dbReference type="FunFam" id="1.10.510.10:FF:000152">
    <property type="entry name" value="kalirin isoform X1"/>
    <property type="match status" value="1"/>
</dbReference>
<feature type="region of interest" description="Disordered" evidence="26">
    <location>
        <begin position="296"/>
        <end position="321"/>
    </location>
</feature>
<dbReference type="PROSITE" id="PS50002">
    <property type="entry name" value="SH3"/>
    <property type="match status" value="1"/>
</dbReference>
<dbReference type="CDD" id="cd13241">
    <property type="entry name" value="PH2_Kalirin_Trio_p63RhoGEF"/>
    <property type="match status" value="1"/>
</dbReference>
<dbReference type="Pfam" id="PF00041">
    <property type="entry name" value="fn3"/>
    <property type="match status" value="1"/>
</dbReference>
<feature type="domain" description="Ig-like" evidence="31">
    <location>
        <begin position="864"/>
        <end position="954"/>
    </location>
</feature>
<dbReference type="InterPro" id="IPR001251">
    <property type="entry name" value="CRAL-TRIO_dom"/>
</dbReference>
<evidence type="ECO:0000259" key="32">
    <source>
        <dbReference type="PROSITE" id="PS50853"/>
    </source>
</evidence>
<keyword evidence="13 25" id="KW-0067">ATP-binding</keyword>
<dbReference type="InterPro" id="IPR001452">
    <property type="entry name" value="SH3_domain"/>
</dbReference>
<keyword evidence="9" id="KW-0597">Phosphoprotein</keyword>
<dbReference type="FunFam" id="2.30.29.30:FF:000184">
    <property type="entry name" value="Rho guanine nucleotide exchange factor (GEF) 25"/>
    <property type="match status" value="1"/>
</dbReference>
<evidence type="ECO:0000256" key="18">
    <source>
        <dbReference type="ARBA" id="ARBA00054609"/>
    </source>
</evidence>
<evidence type="ECO:0000256" key="21">
    <source>
        <dbReference type="ARBA" id="ARBA00083108"/>
    </source>
</evidence>
<protein>
    <recommendedName>
        <fullName evidence="19">Rho guanine nucleotide exchange factor 25</fullName>
        <ecNumber evidence="4">2.7.11.1</ecNumber>
    </recommendedName>
    <alternativeName>
        <fullName evidence="22">Guanine nucleotide exchange factor GEFT</fullName>
    </alternativeName>
    <alternativeName>
        <fullName evidence="20">Rac/Cdc42/Rho exchange factor GEFT</fullName>
    </alternativeName>
    <alternativeName>
        <fullName evidence="23">RhoA/Rac/Cdc42 guanine nucleotide exchange factor GEFT</fullName>
    </alternativeName>
    <alternativeName>
        <fullName evidence="21">p63RhoGEF</fullName>
    </alternativeName>
</protein>
<dbReference type="CDD" id="cd00176">
    <property type="entry name" value="SPEC"/>
    <property type="match status" value="1"/>
</dbReference>
<evidence type="ECO:0000256" key="7">
    <source>
        <dbReference type="ARBA" id="ARBA00022490"/>
    </source>
</evidence>
<dbReference type="InterPro" id="IPR011993">
    <property type="entry name" value="PH-like_dom_sf"/>
</dbReference>
<evidence type="ECO:0000256" key="9">
    <source>
        <dbReference type="ARBA" id="ARBA00022553"/>
    </source>
</evidence>
<dbReference type="SUPFAM" id="SSF48065">
    <property type="entry name" value="DBL homology domain (DH-domain)"/>
    <property type="match status" value="1"/>
</dbReference>
<dbReference type="PROSITE" id="PS50010">
    <property type="entry name" value="DH_2"/>
    <property type="match status" value="1"/>
</dbReference>
<dbReference type="InterPro" id="IPR003598">
    <property type="entry name" value="Ig_sub2"/>
</dbReference>